<evidence type="ECO:0000313" key="1">
    <source>
        <dbReference type="EMBL" id="QBZ56141.1"/>
    </source>
</evidence>
<reference evidence="1 2" key="1">
    <citation type="journal article" date="2019" name="Mol. Biol. Evol.">
        <title>Blast fungal genomes show frequent chromosomal changes, gene gains and losses, and effector gene turnover.</title>
        <authorList>
            <person name="Gomez Luciano L.B."/>
            <person name="Jason Tsai I."/>
            <person name="Chuma I."/>
            <person name="Tosa Y."/>
            <person name="Chen Y.H."/>
            <person name="Li J.Y."/>
            <person name="Li M.Y."/>
            <person name="Jade Lu M.Y."/>
            <person name="Nakayashiki H."/>
            <person name="Li W.H."/>
        </authorList>
    </citation>
    <scope>NUCLEOTIDE SEQUENCE [LARGE SCALE GENOMIC DNA]</scope>
    <source>
        <strain evidence="1">MZ5-1-6</strain>
    </source>
</reference>
<proteinExistence type="predicted"/>
<protein>
    <submittedName>
        <fullName evidence="1">Uncharacterized protein</fullName>
    </submittedName>
</protein>
<evidence type="ECO:0000313" key="2">
    <source>
        <dbReference type="Proteomes" id="UP000294847"/>
    </source>
</evidence>
<accession>A0A4P7N4Z4</accession>
<sequence>LGLCSPLTPLRCTAEALPLFQLRPRTLYSLHSLQASIQIPMTVIFVYSHLHPNASILVPDAATLADDYDCSDVMHIRVSAGADGVDVAPGCQTMLHLQFDCGFLGGPQSGYGLVAQPFSKTTSPDCR</sequence>
<organism evidence="1 2">
    <name type="scientific">Pyricularia oryzae</name>
    <name type="common">Rice blast fungus</name>
    <name type="synonym">Magnaporthe oryzae</name>
    <dbReference type="NCBI Taxonomy" id="318829"/>
    <lineage>
        <taxon>Eukaryota</taxon>
        <taxon>Fungi</taxon>
        <taxon>Dikarya</taxon>
        <taxon>Ascomycota</taxon>
        <taxon>Pezizomycotina</taxon>
        <taxon>Sordariomycetes</taxon>
        <taxon>Sordariomycetidae</taxon>
        <taxon>Magnaporthales</taxon>
        <taxon>Pyriculariaceae</taxon>
        <taxon>Pyricularia</taxon>
    </lineage>
</organism>
<name>A0A4P7N4Z4_PYROR</name>
<dbReference type="EMBL" id="CP034205">
    <property type="protein sequence ID" value="QBZ56141.1"/>
    <property type="molecule type" value="Genomic_DNA"/>
</dbReference>
<feature type="non-terminal residue" evidence="1">
    <location>
        <position position="1"/>
    </location>
</feature>
<dbReference type="Proteomes" id="UP000294847">
    <property type="component" value="Chromosome 2"/>
</dbReference>
<gene>
    <name evidence="1" type="ORF">PoMZ_01047</name>
</gene>
<dbReference type="AlphaFoldDB" id="A0A4P7N4Z4"/>